<protein>
    <submittedName>
        <fullName evidence="2">Uncharacterized protein</fullName>
    </submittedName>
</protein>
<feature type="signal peptide" evidence="1">
    <location>
        <begin position="1"/>
        <end position="20"/>
    </location>
</feature>
<dbReference type="HOGENOM" id="CLU_419704_0_0_10"/>
<dbReference type="Proteomes" id="UP000002221">
    <property type="component" value="Chromosome"/>
</dbReference>
<feature type="chain" id="PRO_5003011959" evidence="1">
    <location>
        <begin position="21"/>
        <end position="653"/>
    </location>
</feature>
<dbReference type="KEGG" id="rmr:Rmar_0190"/>
<evidence type="ECO:0000313" key="3">
    <source>
        <dbReference type="Proteomes" id="UP000002221"/>
    </source>
</evidence>
<reference evidence="2 3" key="1">
    <citation type="journal article" date="2009" name="Stand. Genomic Sci.">
        <title>Complete genome sequence of Rhodothermus marinus type strain (R-10).</title>
        <authorList>
            <person name="Nolan M."/>
            <person name="Tindall B.J."/>
            <person name="Pomrenke H."/>
            <person name="Lapidus A."/>
            <person name="Copeland A."/>
            <person name="Glavina Del Rio T."/>
            <person name="Lucas S."/>
            <person name="Chen F."/>
            <person name="Tice H."/>
            <person name="Cheng J.F."/>
            <person name="Saunders E."/>
            <person name="Han C."/>
            <person name="Bruce D."/>
            <person name="Goodwin L."/>
            <person name="Chain P."/>
            <person name="Pitluck S."/>
            <person name="Ovchinikova G."/>
            <person name="Pati A."/>
            <person name="Ivanova N."/>
            <person name="Mavromatis K."/>
            <person name="Chen A."/>
            <person name="Palaniappan K."/>
            <person name="Land M."/>
            <person name="Hauser L."/>
            <person name="Chang Y.J."/>
            <person name="Jeffries C.D."/>
            <person name="Brettin T."/>
            <person name="Goker M."/>
            <person name="Bristow J."/>
            <person name="Eisen J.A."/>
            <person name="Markowitz V."/>
            <person name="Hugenholtz P."/>
            <person name="Kyrpides N.C."/>
            <person name="Klenk H.P."/>
            <person name="Detter J.C."/>
        </authorList>
    </citation>
    <scope>NUCLEOTIDE SEQUENCE [LARGE SCALE GENOMIC DNA]</scope>
    <source>
        <strain evidence="3">ATCC 43812 / DSM 4252 / R-10</strain>
    </source>
</reference>
<dbReference type="OrthoDB" id="1495714at2"/>
<dbReference type="EMBL" id="CP001807">
    <property type="protein sequence ID" value="ACY47096.1"/>
    <property type="molecule type" value="Genomic_DNA"/>
</dbReference>
<dbReference type="AlphaFoldDB" id="D0MCY6"/>
<accession>D0MCY6</accession>
<keyword evidence="3" id="KW-1185">Reference proteome</keyword>
<dbReference type="RefSeq" id="WP_012842708.1">
    <property type="nucleotide sequence ID" value="NC_013501.1"/>
</dbReference>
<sequence length="653" mass="74368">MRFGLLGIGWLLLLSQAAMAQSGWTVRTGFVRDVSRYRWTAGLDLMPSVGAWTLHWQQQFVSDAFQYGTDRLDFRDESWTTWTLAPAGDATLQPRLFGQWAWFNQSRVLMQQALAGLRYRPRNDLWLEPALGVALDQRPGAGGGLVQPPLQTDYGPALSLQLGFRPQTPPGYTLRLEGGGLLQYLTPRRGLTAYVDLLFQRRAEAVDVLLQLRGARFRRDTYQAVSFLNRTTAAPPQSVEATWSDTLQGLLAVQLPLHSHLHLRGRLGGEWFRRQVRFLRAPDDALFFNTRFDHRQLDGALALLYGQGGLNLELELETGAEEEIRALTNRADLPAAQASQKALLLRQADYARSYLTLSGRSQLEAGRLTVGLRAYATILRHDTPEVNPDDRDELQQQARLDLRYRLTRALQLDLGLEGGYYHLVYLNAVRSAENHVQRTLRLQPGLTWTPAPTTRLWLQGEVRAAYTVDDFVLPGRQRQDQSARELGYRLQLEQALSPRLRARFDGSYSELRLGRLLWDRFAEIPFDTLRTYTGWLRLETQTARLRSSVGFRVFLRRDFMGGLLIAYTTAEGTPATVNRPGQLWIVQLGPTCGLHWQHGSLTFSLEGWLMLQRLHRRLYGPLPEASADRIREAAWNGPRTRIPNLTFSLTWQR</sequence>
<keyword evidence="1" id="KW-0732">Signal</keyword>
<gene>
    <name evidence="2" type="ordered locus">Rmar_0190</name>
</gene>
<organism evidence="2 3">
    <name type="scientific">Rhodothermus marinus (strain ATCC 43812 / DSM 4252 / R-10)</name>
    <name type="common">Rhodothermus obamensis</name>
    <dbReference type="NCBI Taxonomy" id="518766"/>
    <lineage>
        <taxon>Bacteria</taxon>
        <taxon>Pseudomonadati</taxon>
        <taxon>Rhodothermota</taxon>
        <taxon>Rhodothermia</taxon>
        <taxon>Rhodothermales</taxon>
        <taxon>Rhodothermaceae</taxon>
        <taxon>Rhodothermus</taxon>
    </lineage>
</organism>
<proteinExistence type="predicted"/>
<evidence type="ECO:0000313" key="2">
    <source>
        <dbReference type="EMBL" id="ACY47096.1"/>
    </source>
</evidence>
<evidence type="ECO:0000256" key="1">
    <source>
        <dbReference type="SAM" id="SignalP"/>
    </source>
</evidence>
<dbReference type="eggNOG" id="ENOG503171P">
    <property type="taxonomic scope" value="Bacteria"/>
</dbReference>
<dbReference type="STRING" id="518766.Rmar_0190"/>
<name>D0MCY6_RHOM4</name>